<feature type="compositionally biased region" description="Low complexity" evidence="2">
    <location>
        <begin position="152"/>
        <end position="174"/>
    </location>
</feature>
<keyword evidence="4" id="KW-1185">Reference proteome</keyword>
<dbReference type="EMBL" id="BRYA01000773">
    <property type="protein sequence ID" value="GMI32200.1"/>
    <property type="molecule type" value="Genomic_DNA"/>
</dbReference>
<dbReference type="AlphaFoldDB" id="A0A9W7G3N2"/>
<dbReference type="OrthoDB" id="10495395at2759"/>
<proteinExistence type="predicted"/>
<feature type="region of interest" description="Disordered" evidence="2">
    <location>
        <begin position="1"/>
        <end position="29"/>
    </location>
</feature>
<gene>
    <name evidence="3" type="ORF">TrCOL_g6828</name>
</gene>
<comment type="caution">
    <text evidence="3">The sequence shown here is derived from an EMBL/GenBank/DDBJ whole genome shotgun (WGS) entry which is preliminary data.</text>
</comment>
<accession>A0A9W7G3N2</accession>
<reference evidence="4" key="1">
    <citation type="journal article" date="2023" name="Commun. Biol.">
        <title>Genome analysis of Parmales, the sister group of diatoms, reveals the evolutionary specialization of diatoms from phago-mixotrophs to photoautotrophs.</title>
        <authorList>
            <person name="Ban H."/>
            <person name="Sato S."/>
            <person name="Yoshikawa S."/>
            <person name="Yamada K."/>
            <person name="Nakamura Y."/>
            <person name="Ichinomiya M."/>
            <person name="Sato N."/>
            <person name="Blanc-Mathieu R."/>
            <person name="Endo H."/>
            <person name="Kuwata A."/>
            <person name="Ogata H."/>
        </authorList>
    </citation>
    <scope>NUCLEOTIDE SEQUENCE [LARGE SCALE GENOMIC DNA]</scope>
</reference>
<evidence type="ECO:0000313" key="4">
    <source>
        <dbReference type="Proteomes" id="UP001165065"/>
    </source>
</evidence>
<feature type="region of interest" description="Disordered" evidence="2">
    <location>
        <begin position="333"/>
        <end position="353"/>
    </location>
</feature>
<dbReference type="Proteomes" id="UP001165065">
    <property type="component" value="Unassembled WGS sequence"/>
</dbReference>
<evidence type="ECO:0000256" key="2">
    <source>
        <dbReference type="SAM" id="MobiDB-lite"/>
    </source>
</evidence>
<feature type="coiled-coil region" evidence="1">
    <location>
        <begin position="43"/>
        <end position="70"/>
    </location>
</feature>
<organism evidence="3 4">
    <name type="scientific">Triparma columacea</name>
    <dbReference type="NCBI Taxonomy" id="722753"/>
    <lineage>
        <taxon>Eukaryota</taxon>
        <taxon>Sar</taxon>
        <taxon>Stramenopiles</taxon>
        <taxon>Ochrophyta</taxon>
        <taxon>Bolidophyceae</taxon>
        <taxon>Parmales</taxon>
        <taxon>Triparmaceae</taxon>
        <taxon>Triparma</taxon>
    </lineage>
</organism>
<sequence length="353" mass="38192">MQNTPSSAVRVSVRSPVRSPMPLGPPPTPNTLAALQMRVNLTLQSAMDKLKAANDDKKRMTQTIEHLHSQLASLQSSLALRSSGDELVLKVAALESDNSALREEVHQQSSLIKELDEDASRLALEGEESASVIQNLREENTALKENLVAAASASIPSPSARPSSPSRSTTTTSSNEIASLQDQLANSENEAIILKHDLQQSTRRETELREIINDLRSTMDAMASEQNKTSSLPTPPQSVDSSVVEKIETLEAANRKLGNLHRGFYAREVALEATIKERDDELTSAKSQRDACASEMKRIAQDLCELMVGVQNSSLEVSVVGGEESGVVDILHSEGGMSEGFFEDDDGTDEDDG</sequence>
<keyword evidence="1" id="KW-0175">Coiled coil</keyword>
<name>A0A9W7G3N2_9STRA</name>
<feature type="region of interest" description="Disordered" evidence="2">
    <location>
        <begin position="152"/>
        <end position="176"/>
    </location>
</feature>
<evidence type="ECO:0000313" key="3">
    <source>
        <dbReference type="EMBL" id="GMI32200.1"/>
    </source>
</evidence>
<feature type="compositionally biased region" description="Acidic residues" evidence="2">
    <location>
        <begin position="341"/>
        <end position="353"/>
    </location>
</feature>
<evidence type="ECO:0000256" key="1">
    <source>
        <dbReference type="SAM" id="Coils"/>
    </source>
</evidence>
<feature type="compositionally biased region" description="Low complexity" evidence="2">
    <location>
        <begin position="1"/>
        <end position="21"/>
    </location>
</feature>
<protein>
    <submittedName>
        <fullName evidence="3">Uncharacterized protein</fullName>
    </submittedName>
</protein>